<evidence type="ECO:0000313" key="4">
    <source>
        <dbReference type="Proteomes" id="UP000532247"/>
    </source>
</evidence>
<evidence type="ECO:0000313" key="3">
    <source>
        <dbReference type="EMBL" id="NOI08753.1"/>
    </source>
</evidence>
<organism evidence="1">
    <name type="scientific">Vibrio alginolyticus</name>
    <dbReference type="NCBI Taxonomy" id="663"/>
    <lineage>
        <taxon>Bacteria</taxon>
        <taxon>Pseudomonadati</taxon>
        <taxon>Pseudomonadota</taxon>
        <taxon>Gammaproteobacteria</taxon>
        <taxon>Vibrionales</taxon>
        <taxon>Vibrionaceae</taxon>
        <taxon>Vibrio</taxon>
    </lineage>
</organism>
<reference evidence="3 4" key="2">
    <citation type="submission" date="2019-09" db="EMBL/GenBank/DDBJ databases">
        <title>Draft genome sequencing and comparative genomics of hatchery-associated Vibrios.</title>
        <authorList>
            <person name="Kehlet-Delgado H."/>
            <person name="Mueller R.S."/>
        </authorList>
    </citation>
    <scope>NUCLEOTIDE SEQUENCE [LARGE SCALE GENOMIC DNA]</scope>
    <source>
        <strain evidence="3 4">081416A</strain>
    </source>
</reference>
<proteinExistence type="predicted"/>
<protein>
    <submittedName>
        <fullName evidence="1">Uncharacterized protein</fullName>
    </submittedName>
</protein>
<dbReference type="AlphaFoldDB" id="A0A1W6V8G4"/>
<dbReference type="EMBL" id="CP017903">
    <property type="protein sequence ID" value="ARP21005.1"/>
    <property type="molecule type" value="Genomic_DNA"/>
</dbReference>
<evidence type="ECO:0000313" key="2">
    <source>
        <dbReference type="EMBL" id="NMR74435.1"/>
    </source>
</evidence>
<dbReference type="EMBL" id="VTYF01000003">
    <property type="protein sequence ID" value="NOI08753.1"/>
    <property type="molecule type" value="Genomic_DNA"/>
</dbReference>
<dbReference type="Proteomes" id="UP000565155">
    <property type="component" value="Unassembled WGS sequence"/>
</dbReference>
<sequence length="100" mass="10508">MPVSGIQSGYHIVQMSQQMAEKAAHGISNNVSKVKEKLSDHNIDLAAVADVAITASTPSLPSQKVESLSNLAQAAGYNRVGASVIEKNNEIIGSLLDIHV</sequence>
<evidence type="ECO:0000313" key="1">
    <source>
        <dbReference type="EMBL" id="ARP21005.1"/>
    </source>
</evidence>
<evidence type="ECO:0000313" key="5">
    <source>
        <dbReference type="Proteomes" id="UP000565155"/>
    </source>
</evidence>
<dbReference type="RefSeq" id="WP_042520711.1">
    <property type="nucleotide sequence ID" value="NZ_CP017890.1"/>
</dbReference>
<reference evidence="1" key="1">
    <citation type="submission" date="2016-10" db="EMBL/GenBank/DDBJ databases">
        <title>The High Quality Genome of Vibrio alginolyticus K01M1.</title>
        <authorList>
            <person name="Wendling C."/>
            <person name="Chibani C.M."/>
            <person name="Hertel R."/>
            <person name="Sproer C."/>
            <person name="Bunk B."/>
            <person name="Overmann J."/>
            <person name="Roth O."/>
            <person name="Liesegang H."/>
        </authorList>
    </citation>
    <scope>NUCLEOTIDE SEQUENCE</scope>
    <source>
        <strain evidence="1">K05K4</strain>
    </source>
</reference>
<dbReference type="GeneID" id="75166108"/>
<gene>
    <name evidence="3" type="ORF">F0254_07710</name>
    <name evidence="2" type="ORF">HKB35_12490</name>
    <name evidence="1" type="ORF">K05K4_42850</name>
</gene>
<dbReference type="Proteomes" id="UP000532247">
    <property type="component" value="Unassembled WGS sequence"/>
</dbReference>
<accession>A0A1W6V8G4</accession>
<dbReference type="EMBL" id="JABCMA010000012">
    <property type="protein sequence ID" value="NMR74435.1"/>
    <property type="molecule type" value="Genomic_DNA"/>
</dbReference>
<reference evidence="2 5" key="3">
    <citation type="submission" date="2020-04" db="EMBL/GenBank/DDBJ databases">
        <title>Whole-genome sequencing of Vibrio spp. from China reveals different genetic environments of blaCTX-M-14 among diverse lineages.</title>
        <authorList>
            <person name="Zheng Z."/>
            <person name="Ye L."/>
            <person name="Chen S."/>
        </authorList>
    </citation>
    <scope>NUCLEOTIDE SEQUENCE [LARGE SCALE GENOMIC DNA]</scope>
    <source>
        <strain evidence="2 5">Vb1636</strain>
    </source>
</reference>
<name>A0A1W6V8G4_VIBAL</name>